<keyword evidence="3" id="KW-0067">ATP-binding</keyword>
<organism evidence="6 7">
    <name type="scientific">Mytilus edulis</name>
    <name type="common">Blue mussel</name>
    <dbReference type="NCBI Taxonomy" id="6550"/>
    <lineage>
        <taxon>Eukaryota</taxon>
        <taxon>Metazoa</taxon>
        <taxon>Spiralia</taxon>
        <taxon>Lophotrochozoa</taxon>
        <taxon>Mollusca</taxon>
        <taxon>Bivalvia</taxon>
        <taxon>Autobranchia</taxon>
        <taxon>Pteriomorphia</taxon>
        <taxon>Mytilida</taxon>
        <taxon>Mytiloidea</taxon>
        <taxon>Mytilidae</taxon>
        <taxon>Mytilinae</taxon>
        <taxon>Mytilus</taxon>
    </lineage>
</organism>
<dbReference type="InterPro" id="IPR043129">
    <property type="entry name" value="ATPase_NBD"/>
</dbReference>
<feature type="coiled-coil region" evidence="4">
    <location>
        <begin position="633"/>
        <end position="722"/>
    </location>
</feature>
<gene>
    <name evidence="6" type="ORF">MEDL_58192</name>
</gene>
<dbReference type="CDD" id="cd10229">
    <property type="entry name" value="ASKHA_NBD_HSP70_HSPA12"/>
    <property type="match status" value="1"/>
</dbReference>
<comment type="similarity">
    <text evidence="1">Belongs to the heat shock protein 70 family.</text>
</comment>
<reference evidence="6" key="1">
    <citation type="submission" date="2021-03" db="EMBL/GenBank/DDBJ databases">
        <authorList>
            <person name="Bekaert M."/>
        </authorList>
    </citation>
    <scope>NUCLEOTIDE SEQUENCE</scope>
</reference>
<keyword evidence="2" id="KW-0547">Nucleotide-binding</keyword>
<evidence type="ECO:0000256" key="5">
    <source>
        <dbReference type="SAM" id="MobiDB-lite"/>
    </source>
</evidence>
<dbReference type="SUPFAM" id="SSF53067">
    <property type="entry name" value="Actin-like ATPase domain"/>
    <property type="match status" value="2"/>
</dbReference>
<dbReference type="OrthoDB" id="6135436at2759"/>
<keyword evidence="4" id="KW-0175">Coiled coil</keyword>
<dbReference type="EMBL" id="CAJPWZ010002844">
    <property type="protein sequence ID" value="CAG2246205.1"/>
    <property type="molecule type" value="Genomic_DNA"/>
</dbReference>
<feature type="region of interest" description="Disordered" evidence="5">
    <location>
        <begin position="748"/>
        <end position="770"/>
    </location>
</feature>
<comment type="caution">
    <text evidence="6">The sequence shown here is derived from an EMBL/GenBank/DDBJ whole genome shotgun (WGS) entry which is preliminary data.</text>
</comment>
<proteinExistence type="inferred from homology"/>
<dbReference type="Gene3D" id="3.30.420.40">
    <property type="match status" value="1"/>
</dbReference>
<feature type="compositionally biased region" description="Basic residues" evidence="5">
    <location>
        <begin position="761"/>
        <end position="770"/>
    </location>
</feature>
<dbReference type="GO" id="GO:0140662">
    <property type="term" value="F:ATP-dependent protein folding chaperone"/>
    <property type="evidence" value="ECO:0007669"/>
    <property type="project" value="InterPro"/>
</dbReference>
<dbReference type="Pfam" id="PF00012">
    <property type="entry name" value="HSP70"/>
    <property type="match status" value="1"/>
</dbReference>
<evidence type="ECO:0000256" key="4">
    <source>
        <dbReference type="SAM" id="Coils"/>
    </source>
</evidence>
<evidence type="ECO:0008006" key="8">
    <source>
        <dbReference type="Google" id="ProtNLM"/>
    </source>
</evidence>
<sequence>MHTDAYFLKSCHRVDNHYELILPCQKKENYQKDKQHNTKQLAIKPYFLGGQFLLVKDKHRKEVIQIVQKIVFVFNNMGRKEDALVVVAIDFGTTYSGYAYSFRDEYKKDHTKIYSNDVWRTEDGFATTKTPTTILFGEDGEFHSFGYEAEQTYTELIESGEADEYSYFTRFKMKLFQDESISTVHHPELKQPCYLIGNFVFMRKTRISRDLTLEDITGKGMKALKVFSESIRFLKEHFEKSCKVANFKLTKNDIHWVLTVPAIWKDNAKQFMREAAKAAGIDEDFLTLAYEPEAAAIYCKEATVQRKEGTEGCSLQSFDAGHQFLVLDCGGGTIDVTSYEVQNDSELKELSEPSGGPWGGTFVDQEYESFLKDLFGKDVWETYIKQCPEDFLDIKRKFEAKKRGIKESQKPKTTIPYPQSLYQTYCKIRKSQSFQEDLKKSVHCKTVTATNEKLRYEPGVVNRFFLKSVDSIISHVQSLLTPTLKKRQGRHITSILMVGGFFHYLEIICPQDAVLAVLKGAVMFGHNPELISERICPRTYGITVNVPYDDKKHPERLKCLIEGREICSDIFKTIAKKGDPLTVGKTTYTILRSPTRSTDTEATVEVYESEKEKNTNLEQQKCIEALKIQLKNQQIIESERDQFKQELENLRQQKEESASRINVQEYVNQIQELKDQVIEKDKTVKMVQDLYYMRSTEFTDEIQSLKNEKQALEKEKADLCSKVNFQADSISQLTFQLQDLNHELHLVSFQNQQRPNQNRHYNNRRGGRYR</sequence>
<evidence type="ECO:0000256" key="1">
    <source>
        <dbReference type="ARBA" id="ARBA00007381"/>
    </source>
</evidence>
<dbReference type="InterPro" id="IPR013126">
    <property type="entry name" value="Hsp_70_fam"/>
</dbReference>
<dbReference type="AlphaFoldDB" id="A0A8S3ULL9"/>
<protein>
    <recommendedName>
        <fullName evidence="8">Heat shock 70 kDa protein 12A</fullName>
    </recommendedName>
</protein>
<evidence type="ECO:0000256" key="2">
    <source>
        <dbReference type="ARBA" id="ARBA00022741"/>
    </source>
</evidence>
<dbReference type="PANTHER" id="PTHR14187">
    <property type="entry name" value="ALPHA KINASE/ELONGATION FACTOR 2 KINASE"/>
    <property type="match status" value="1"/>
</dbReference>
<dbReference type="PANTHER" id="PTHR14187:SF5">
    <property type="entry name" value="HEAT SHOCK 70 KDA PROTEIN 12A"/>
    <property type="match status" value="1"/>
</dbReference>
<evidence type="ECO:0000313" key="6">
    <source>
        <dbReference type="EMBL" id="CAG2246205.1"/>
    </source>
</evidence>
<dbReference type="Proteomes" id="UP000683360">
    <property type="component" value="Unassembled WGS sequence"/>
</dbReference>
<name>A0A8S3ULL9_MYTED</name>
<keyword evidence="7" id="KW-1185">Reference proteome</keyword>
<dbReference type="GO" id="GO:0005524">
    <property type="term" value="F:ATP binding"/>
    <property type="evidence" value="ECO:0007669"/>
    <property type="project" value="UniProtKB-KW"/>
</dbReference>
<evidence type="ECO:0000313" key="7">
    <source>
        <dbReference type="Proteomes" id="UP000683360"/>
    </source>
</evidence>
<accession>A0A8S3ULL9</accession>
<evidence type="ECO:0000256" key="3">
    <source>
        <dbReference type="ARBA" id="ARBA00022840"/>
    </source>
</evidence>